<sequence>MAHPVSAPPEVEATLARLTSYKDVQGVLILARPNGIILRSSGSLFALPPSSAAVSSPPPRAEGDEEGEEKEEESGPKTSEVARKYARAATRMVEAIGIEVRDCDEDKADDLRFLRIRTKRHELIITPDEQYILVVVQDPAH</sequence>
<gene>
    <name evidence="4" type="ORF">RHTO0S_05e01068g</name>
</gene>
<feature type="compositionally biased region" description="Low complexity" evidence="2">
    <location>
        <begin position="46"/>
        <end position="55"/>
    </location>
</feature>
<dbReference type="OrthoDB" id="9985637at2759"/>
<feature type="region of interest" description="Disordered" evidence="2">
    <location>
        <begin position="46"/>
        <end position="81"/>
    </location>
</feature>
<proteinExistence type="inferred from homology"/>
<organism evidence="4">
    <name type="scientific">Rhodotorula toruloides</name>
    <name type="common">Yeast</name>
    <name type="synonym">Rhodosporidium toruloides</name>
    <dbReference type="NCBI Taxonomy" id="5286"/>
    <lineage>
        <taxon>Eukaryota</taxon>
        <taxon>Fungi</taxon>
        <taxon>Dikarya</taxon>
        <taxon>Basidiomycota</taxon>
        <taxon>Pucciniomycotina</taxon>
        <taxon>Microbotryomycetes</taxon>
        <taxon>Sporidiobolales</taxon>
        <taxon>Sporidiobolaceae</taxon>
        <taxon>Rhodotorula</taxon>
    </lineage>
</organism>
<dbReference type="InterPro" id="IPR004942">
    <property type="entry name" value="Roadblock/LAMTOR2_dom"/>
</dbReference>
<dbReference type="EMBL" id="LK052940">
    <property type="protein sequence ID" value="CDR40303.1"/>
    <property type="molecule type" value="Genomic_DNA"/>
</dbReference>
<protein>
    <submittedName>
        <fullName evidence="4">RHTO0S05e01068g1_1</fullName>
    </submittedName>
</protein>
<dbReference type="Gene3D" id="3.30.450.30">
    <property type="entry name" value="Dynein light chain 2a, cytoplasmic"/>
    <property type="match status" value="1"/>
</dbReference>
<reference evidence="4" key="1">
    <citation type="journal article" date="2014" name="Genome Announc.">
        <title>Draft genome sequence of Rhodosporidium toruloides CECT1137, an oleaginous yeast of biotechnological interest.</title>
        <authorList>
            <person name="Morin N."/>
            <person name="Calcas X."/>
            <person name="Devillers H."/>
            <person name="Durrens P."/>
            <person name="Sherman D.J."/>
            <person name="Nicaud J.-M."/>
            <person name="Neuveglise C."/>
        </authorList>
    </citation>
    <scope>NUCLEOTIDE SEQUENCE</scope>
    <source>
        <strain evidence="4">CECT1137</strain>
    </source>
</reference>
<accession>A0A061ARM1</accession>
<dbReference type="PANTHER" id="PTHR10779">
    <property type="entry name" value="DYNEIN LIGHT CHAIN ROADBLOCK"/>
    <property type="match status" value="1"/>
</dbReference>
<evidence type="ECO:0000256" key="2">
    <source>
        <dbReference type="SAM" id="MobiDB-lite"/>
    </source>
</evidence>
<name>A0A061ARM1_RHOTO</name>
<evidence type="ECO:0000313" key="4">
    <source>
        <dbReference type="EMBL" id="CDR40303.1"/>
    </source>
</evidence>
<evidence type="ECO:0000256" key="1">
    <source>
        <dbReference type="ARBA" id="ARBA00007191"/>
    </source>
</evidence>
<dbReference type="SUPFAM" id="SSF103196">
    <property type="entry name" value="Roadblock/LC7 domain"/>
    <property type="match status" value="1"/>
</dbReference>
<evidence type="ECO:0000259" key="3">
    <source>
        <dbReference type="SMART" id="SM00960"/>
    </source>
</evidence>
<feature type="compositionally biased region" description="Acidic residues" evidence="2">
    <location>
        <begin position="63"/>
        <end position="72"/>
    </location>
</feature>
<feature type="domain" description="Roadblock/LAMTOR2" evidence="3">
    <location>
        <begin position="11"/>
        <end position="137"/>
    </location>
</feature>
<dbReference type="AlphaFoldDB" id="A0A061ARM1"/>
<comment type="similarity">
    <text evidence="1">Belongs to the GAMAD family.</text>
</comment>
<dbReference type="SMART" id="SM00960">
    <property type="entry name" value="Robl_LC7"/>
    <property type="match status" value="1"/>
</dbReference>
<dbReference type="Pfam" id="PF03259">
    <property type="entry name" value="Robl_LC7"/>
    <property type="match status" value="1"/>
</dbReference>